<keyword evidence="5 6" id="KW-0472">Membrane</keyword>
<feature type="transmembrane region" description="Helical" evidence="6">
    <location>
        <begin position="91"/>
        <end position="111"/>
    </location>
</feature>
<dbReference type="CDD" id="cd06261">
    <property type="entry name" value="TM_PBP2"/>
    <property type="match status" value="1"/>
</dbReference>
<organism evidence="8 9">
    <name type="scientific">Herbihabitans rhizosphaerae</name>
    <dbReference type="NCBI Taxonomy" id="1872711"/>
    <lineage>
        <taxon>Bacteria</taxon>
        <taxon>Bacillati</taxon>
        <taxon>Actinomycetota</taxon>
        <taxon>Actinomycetes</taxon>
        <taxon>Pseudonocardiales</taxon>
        <taxon>Pseudonocardiaceae</taxon>
        <taxon>Herbihabitans</taxon>
    </lineage>
</organism>
<feature type="transmembrane region" description="Helical" evidence="6">
    <location>
        <begin position="30"/>
        <end position="52"/>
    </location>
</feature>
<evidence type="ECO:0000256" key="5">
    <source>
        <dbReference type="ARBA" id="ARBA00023136"/>
    </source>
</evidence>
<dbReference type="PROSITE" id="PS50928">
    <property type="entry name" value="ABC_TM1"/>
    <property type="match status" value="1"/>
</dbReference>
<gene>
    <name evidence="8" type="ORF">EV193_111141</name>
</gene>
<dbReference type="EMBL" id="SGWQ01000011">
    <property type="protein sequence ID" value="RZS32756.1"/>
    <property type="molecule type" value="Genomic_DNA"/>
</dbReference>
<dbReference type="AlphaFoldDB" id="A0A4Q7KGQ4"/>
<dbReference type="Gene3D" id="1.10.3720.10">
    <property type="entry name" value="MetI-like"/>
    <property type="match status" value="1"/>
</dbReference>
<keyword evidence="3 6" id="KW-0812">Transmembrane</keyword>
<keyword evidence="9" id="KW-1185">Reference proteome</keyword>
<dbReference type="InterPro" id="IPR000515">
    <property type="entry name" value="MetI-like"/>
</dbReference>
<dbReference type="InterPro" id="IPR051204">
    <property type="entry name" value="ABC_transp_perm/SBD"/>
</dbReference>
<feature type="domain" description="ABC transmembrane type-1" evidence="7">
    <location>
        <begin position="26"/>
        <end position="205"/>
    </location>
</feature>
<dbReference type="GO" id="GO:0055085">
    <property type="term" value="P:transmembrane transport"/>
    <property type="evidence" value="ECO:0007669"/>
    <property type="project" value="InterPro"/>
</dbReference>
<evidence type="ECO:0000256" key="6">
    <source>
        <dbReference type="RuleBase" id="RU363032"/>
    </source>
</evidence>
<evidence type="ECO:0000256" key="2">
    <source>
        <dbReference type="ARBA" id="ARBA00022448"/>
    </source>
</evidence>
<dbReference type="RefSeq" id="WP_130347815.1">
    <property type="nucleotide sequence ID" value="NZ_SGWQ01000011.1"/>
</dbReference>
<evidence type="ECO:0000313" key="9">
    <source>
        <dbReference type="Proteomes" id="UP000294257"/>
    </source>
</evidence>
<proteinExistence type="inferred from homology"/>
<dbReference type="PANTHER" id="PTHR30177:SF33">
    <property type="entry name" value="POSSIBLE OSMOPROTECTANT (GLYCINE BETAINE_CARNITINE_CHOLINE_L-PROLINE) TRANSPORT INTEGRAL MEMBRANE PROTEIN ABC TRANSPORTER PROZ"/>
    <property type="match status" value="1"/>
</dbReference>
<evidence type="ECO:0000256" key="3">
    <source>
        <dbReference type="ARBA" id="ARBA00022692"/>
    </source>
</evidence>
<accession>A0A4Q7KGQ4</accession>
<comment type="subcellular location">
    <subcellularLocation>
        <location evidence="6">Cell membrane</location>
        <topology evidence="6">Multi-pass membrane protein</topology>
    </subcellularLocation>
    <subcellularLocation>
        <location evidence="1">Membrane</location>
        <topology evidence="1">Multi-pass membrane protein</topology>
    </subcellularLocation>
</comment>
<evidence type="ECO:0000259" key="7">
    <source>
        <dbReference type="PROSITE" id="PS50928"/>
    </source>
</evidence>
<keyword evidence="2 6" id="KW-0813">Transport</keyword>
<keyword evidence="4 6" id="KW-1133">Transmembrane helix</keyword>
<dbReference type="GO" id="GO:0005886">
    <property type="term" value="C:plasma membrane"/>
    <property type="evidence" value="ECO:0007669"/>
    <property type="project" value="UniProtKB-SubCell"/>
</dbReference>
<evidence type="ECO:0000313" key="8">
    <source>
        <dbReference type="EMBL" id="RZS32756.1"/>
    </source>
</evidence>
<feature type="transmembrane region" description="Helical" evidence="6">
    <location>
        <begin position="188"/>
        <end position="208"/>
    </location>
</feature>
<dbReference type="Proteomes" id="UP000294257">
    <property type="component" value="Unassembled WGS sequence"/>
</dbReference>
<feature type="transmembrane region" description="Helical" evidence="6">
    <location>
        <begin position="152"/>
        <end position="176"/>
    </location>
</feature>
<evidence type="ECO:0000256" key="1">
    <source>
        <dbReference type="ARBA" id="ARBA00004141"/>
    </source>
</evidence>
<dbReference type="PANTHER" id="PTHR30177">
    <property type="entry name" value="GLYCINE BETAINE/L-PROLINE TRANSPORT SYSTEM PERMEASE PROTEIN PROW"/>
    <property type="match status" value="1"/>
</dbReference>
<feature type="transmembrane region" description="Helical" evidence="6">
    <location>
        <begin position="58"/>
        <end position="84"/>
    </location>
</feature>
<dbReference type="InterPro" id="IPR035906">
    <property type="entry name" value="MetI-like_sf"/>
</dbReference>
<dbReference type="SUPFAM" id="SSF161098">
    <property type="entry name" value="MetI-like"/>
    <property type="match status" value="1"/>
</dbReference>
<reference evidence="8 9" key="1">
    <citation type="submission" date="2019-02" db="EMBL/GenBank/DDBJ databases">
        <title>Genomic Encyclopedia of Type Strains, Phase IV (KMG-IV): sequencing the most valuable type-strain genomes for metagenomic binning, comparative biology and taxonomic classification.</title>
        <authorList>
            <person name="Goeker M."/>
        </authorList>
    </citation>
    <scope>NUCLEOTIDE SEQUENCE [LARGE SCALE GENOMIC DNA]</scope>
    <source>
        <strain evidence="8 9">DSM 101727</strain>
    </source>
</reference>
<dbReference type="OrthoDB" id="5244012at2"/>
<sequence length="231" mass="23897">MIFSNMIDWLTNGANWQGPEGIPTRVGEHVYYAVLAVLVASAVAVPLGLFVGHTGRGAVFVVAISNALRALPTLGLVTLFVLLLGLGDWPVLIGLIILAVPPILSGTYAGVQDVDRGVIDAARGMGMTGWQRLWKVEVPNALPLLIGGVRSAVLQVVATVAVAAFVGLGGLGRILLSGQKTYKFEVMLGAAVLIALLAVVLDQIIAAIQRLVVPKGLTVAAKAAAPTRGGK</sequence>
<comment type="similarity">
    <text evidence="6">Belongs to the binding-protein-dependent transport system permease family.</text>
</comment>
<name>A0A4Q7KGQ4_9PSEU</name>
<protein>
    <submittedName>
        <fullName evidence="8">Osmoprotectant transport system permease protein</fullName>
    </submittedName>
</protein>
<evidence type="ECO:0000256" key="4">
    <source>
        <dbReference type="ARBA" id="ARBA00022989"/>
    </source>
</evidence>
<dbReference type="GO" id="GO:0031460">
    <property type="term" value="P:glycine betaine transport"/>
    <property type="evidence" value="ECO:0007669"/>
    <property type="project" value="TreeGrafter"/>
</dbReference>
<comment type="caution">
    <text evidence="8">The sequence shown here is derived from an EMBL/GenBank/DDBJ whole genome shotgun (WGS) entry which is preliminary data.</text>
</comment>
<dbReference type="Pfam" id="PF00528">
    <property type="entry name" value="BPD_transp_1"/>
    <property type="match status" value="1"/>
</dbReference>